<dbReference type="GO" id="GO:0030170">
    <property type="term" value="F:pyridoxal phosphate binding"/>
    <property type="evidence" value="ECO:0007669"/>
    <property type="project" value="UniProtKB-UniRule"/>
</dbReference>
<dbReference type="Gene3D" id="3.40.640.10">
    <property type="entry name" value="Type I PLP-dependent aspartate aminotransferase-like (Major domain)"/>
    <property type="match status" value="1"/>
</dbReference>
<accession>A0A1L3J743</accession>
<evidence type="ECO:0000256" key="2">
    <source>
        <dbReference type="ARBA" id="ARBA00002824"/>
    </source>
</evidence>
<comment type="function">
    <text evidence="2 8">Catalyzes the removal of elemental sulfur and selenium atoms from L-cysteine, L-cystine, L-selenocysteine, and L-selenocystine to produce L-alanine.</text>
</comment>
<dbReference type="RefSeq" id="WP_072553628.1">
    <property type="nucleotide sequence ID" value="NZ_CP018153.1"/>
</dbReference>
<dbReference type="InterPro" id="IPR015421">
    <property type="entry name" value="PyrdxlP-dep_Trfase_major"/>
</dbReference>
<dbReference type="GO" id="GO:0031071">
    <property type="term" value="F:cysteine desulfurase activity"/>
    <property type="evidence" value="ECO:0007669"/>
    <property type="project" value="UniProtKB-UniRule"/>
</dbReference>
<evidence type="ECO:0000256" key="3">
    <source>
        <dbReference type="ARBA" id="ARBA00010447"/>
    </source>
</evidence>
<keyword evidence="4 8" id="KW-0808">Transferase</keyword>
<dbReference type="PANTHER" id="PTHR43586">
    <property type="entry name" value="CYSTEINE DESULFURASE"/>
    <property type="match status" value="1"/>
</dbReference>
<dbReference type="Pfam" id="PF00266">
    <property type="entry name" value="Aminotran_5"/>
    <property type="match status" value="1"/>
</dbReference>
<evidence type="ECO:0000256" key="5">
    <source>
        <dbReference type="ARBA" id="ARBA00022898"/>
    </source>
</evidence>
<evidence type="ECO:0000256" key="7">
    <source>
        <dbReference type="RuleBase" id="RU004504"/>
    </source>
</evidence>
<dbReference type="STRING" id="1913577.LPB144_11195"/>
<proteinExistence type="inferred from homology"/>
<dbReference type="CDD" id="cd06453">
    <property type="entry name" value="SufS_like"/>
    <property type="match status" value="1"/>
</dbReference>
<reference evidence="10 11" key="1">
    <citation type="submission" date="2016-11" db="EMBL/GenBank/DDBJ databases">
        <title>Gramella sp. LPB0144 isolated from marine environment.</title>
        <authorList>
            <person name="Kim E."/>
            <person name="Yi H."/>
        </authorList>
    </citation>
    <scope>NUCLEOTIDE SEQUENCE [LARGE SCALE GENOMIC DNA]</scope>
    <source>
        <strain evidence="10 11">LPB0144</strain>
    </source>
</reference>
<dbReference type="PIRSF" id="PIRSF005572">
    <property type="entry name" value="NifS"/>
    <property type="match status" value="1"/>
</dbReference>
<comment type="similarity">
    <text evidence="3 8">Belongs to the class-V pyridoxal-phosphate-dependent aminotransferase family. Csd subfamily.</text>
</comment>
<dbReference type="PANTHER" id="PTHR43586:SF8">
    <property type="entry name" value="CYSTEINE DESULFURASE 1, CHLOROPLASTIC"/>
    <property type="match status" value="1"/>
</dbReference>
<dbReference type="InterPro" id="IPR015424">
    <property type="entry name" value="PyrdxlP-dep_Trfase"/>
</dbReference>
<keyword evidence="11" id="KW-1185">Reference proteome</keyword>
<name>A0A1L3J743_9FLAO</name>
<dbReference type="OrthoDB" id="9804366at2"/>
<evidence type="ECO:0000259" key="9">
    <source>
        <dbReference type="Pfam" id="PF00266"/>
    </source>
</evidence>
<dbReference type="InterPro" id="IPR015422">
    <property type="entry name" value="PyrdxlP-dep_Trfase_small"/>
</dbReference>
<gene>
    <name evidence="10" type="ORF">LPB144_11195</name>
</gene>
<dbReference type="GO" id="GO:0006534">
    <property type="term" value="P:cysteine metabolic process"/>
    <property type="evidence" value="ECO:0007669"/>
    <property type="project" value="UniProtKB-UniRule"/>
</dbReference>
<feature type="domain" description="Aminotransferase class V" evidence="9">
    <location>
        <begin position="32"/>
        <end position="400"/>
    </location>
</feature>
<evidence type="ECO:0000313" key="10">
    <source>
        <dbReference type="EMBL" id="APG60939.1"/>
    </source>
</evidence>
<comment type="cofactor">
    <cofactor evidence="1 7">
        <name>pyridoxal 5'-phosphate</name>
        <dbReference type="ChEBI" id="CHEBI:597326"/>
    </cofactor>
</comment>
<dbReference type="NCBIfam" id="TIGR01979">
    <property type="entry name" value="sufS"/>
    <property type="match status" value="1"/>
</dbReference>
<protein>
    <recommendedName>
        <fullName evidence="8">Cysteine desulfurase</fullName>
        <ecNumber evidence="8">2.8.1.7</ecNumber>
    </recommendedName>
</protein>
<dbReference type="EMBL" id="CP018153">
    <property type="protein sequence ID" value="APG60939.1"/>
    <property type="molecule type" value="Genomic_DNA"/>
</dbReference>
<dbReference type="InterPro" id="IPR010970">
    <property type="entry name" value="Cys_dSase_SufS"/>
</dbReference>
<comment type="catalytic activity">
    <reaction evidence="6 8">
        <text>(sulfur carrier)-H + L-cysteine = (sulfur carrier)-SH + L-alanine</text>
        <dbReference type="Rhea" id="RHEA:43892"/>
        <dbReference type="Rhea" id="RHEA-COMP:14737"/>
        <dbReference type="Rhea" id="RHEA-COMP:14739"/>
        <dbReference type="ChEBI" id="CHEBI:29917"/>
        <dbReference type="ChEBI" id="CHEBI:35235"/>
        <dbReference type="ChEBI" id="CHEBI:57972"/>
        <dbReference type="ChEBI" id="CHEBI:64428"/>
        <dbReference type="EC" id="2.8.1.7"/>
    </reaction>
</comment>
<evidence type="ECO:0000313" key="11">
    <source>
        <dbReference type="Proteomes" id="UP000182510"/>
    </source>
</evidence>
<dbReference type="SUPFAM" id="SSF53383">
    <property type="entry name" value="PLP-dependent transferases"/>
    <property type="match status" value="1"/>
</dbReference>
<evidence type="ECO:0000256" key="4">
    <source>
        <dbReference type="ARBA" id="ARBA00022679"/>
    </source>
</evidence>
<dbReference type="Proteomes" id="UP000182510">
    <property type="component" value="Chromosome"/>
</dbReference>
<keyword evidence="5 8" id="KW-0663">Pyridoxal phosphate</keyword>
<evidence type="ECO:0000256" key="8">
    <source>
        <dbReference type="RuleBase" id="RU004506"/>
    </source>
</evidence>
<dbReference type="PROSITE" id="PS00595">
    <property type="entry name" value="AA_TRANSFER_CLASS_5"/>
    <property type="match status" value="1"/>
</dbReference>
<evidence type="ECO:0000256" key="1">
    <source>
        <dbReference type="ARBA" id="ARBA00001933"/>
    </source>
</evidence>
<dbReference type="KEGG" id="grl:LPB144_11195"/>
<dbReference type="InterPro" id="IPR000192">
    <property type="entry name" value="Aminotrans_V_dom"/>
</dbReference>
<dbReference type="InterPro" id="IPR016454">
    <property type="entry name" value="Cysteine_dSase"/>
</dbReference>
<evidence type="ECO:0000256" key="6">
    <source>
        <dbReference type="ARBA" id="ARBA00050776"/>
    </source>
</evidence>
<dbReference type="InterPro" id="IPR020578">
    <property type="entry name" value="Aminotrans_V_PyrdxlP_BS"/>
</dbReference>
<dbReference type="AlphaFoldDB" id="A0A1L3J743"/>
<organism evidence="10 11">
    <name type="scientific">Christiangramia salexigens</name>
    <dbReference type="NCBI Taxonomy" id="1913577"/>
    <lineage>
        <taxon>Bacteria</taxon>
        <taxon>Pseudomonadati</taxon>
        <taxon>Bacteroidota</taxon>
        <taxon>Flavobacteriia</taxon>
        <taxon>Flavobacteriales</taxon>
        <taxon>Flavobacteriaceae</taxon>
        <taxon>Christiangramia</taxon>
    </lineage>
</organism>
<sequence length="412" mass="45764">MSQQTQTTTFEVEKIRKDFPILSRKVNGYPLVYFDNAATAQTPIQVIDVIVDYYSNYNANIHRGVHSLSQEATDKYEQARLKIQKHFNAEKSHEIIFTSGTTHGINLVANGFSALLKEGDEILVSAMEHHSNIVPWQMLCEKTGAKLRVIPMDEKGELIYSEFESLISEKTKLVFLNHVSNALGTVNPIKKIIDKAHSFGAAVLIDGAQAAPHIKADVQELDVDFYVVSAHKMFGPTGVGVLYGKEEWLEKLPPYQGGGEMIATVSFEKTTYAGLPHKFEAGTPNICGGIAFGAAIDYMNSIGFTEIAAYEHELLIYATEKLKEIEGMKIYGEASEKTAVISFNIEGLHPYDIGTLVDKMGIAVRTGHHCAQPIMDFFKIPGTVRASFAFYNTFHEIDLFIEAVKKAKMMLQ</sequence>
<dbReference type="Gene3D" id="3.90.1150.10">
    <property type="entry name" value="Aspartate Aminotransferase, domain 1"/>
    <property type="match status" value="1"/>
</dbReference>
<dbReference type="EC" id="2.8.1.7" evidence="8"/>